<protein>
    <submittedName>
        <fullName evidence="2">Uncharacterized protein LOC106745261</fullName>
    </submittedName>
</protein>
<proteinExistence type="predicted"/>
<evidence type="ECO:0000313" key="2">
    <source>
        <dbReference type="RefSeq" id="XP_014476199.1"/>
    </source>
</evidence>
<reference evidence="2" key="1">
    <citation type="submission" date="2025-08" db="UniProtKB">
        <authorList>
            <consortium name="RefSeq"/>
        </authorList>
    </citation>
    <scope>IDENTIFICATION</scope>
</reference>
<dbReference type="KEGG" id="dqu:106745261"/>
<organism evidence="1 2">
    <name type="scientific">Dinoponera quadriceps</name>
    <name type="common">South American ant</name>
    <dbReference type="NCBI Taxonomy" id="609295"/>
    <lineage>
        <taxon>Eukaryota</taxon>
        <taxon>Metazoa</taxon>
        <taxon>Ecdysozoa</taxon>
        <taxon>Arthropoda</taxon>
        <taxon>Hexapoda</taxon>
        <taxon>Insecta</taxon>
        <taxon>Pterygota</taxon>
        <taxon>Neoptera</taxon>
        <taxon>Endopterygota</taxon>
        <taxon>Hymenoptera</taxon>
        <taxon>Apocrita</taxon>
        <taxon>Aculeata</taxon>
        <taxon>Formicoidea</taxon>
        <taxon>Formicidae</taxon>
        <taxon>Ponerinae</taxon>
        <taxon>Ponerini</taxon>
        <taxon>Dinoponera</taxon>
    </lineage>
</organism>
<dbReference type="Proteomes" id="UP000515204">
    <property type="component" value="Unplaced"/>
</dbReference>
<dbReference type="AlphaFoldDB" id="A0A6P3XEB1"/>
<keyword evidence="1" id="KW-1185">Reference proteome</keyword>
<accession>A0A6P3XEB1</accession>
<name>A0A6P3XEB1_DINQU</name>
<gene>
    <name evidence="2" type="primary">LOC106745261</name>
</gene>
<dbReference type="OrthoDB" id="6514900at2759"/>
<dbReference type="RefSeq" id="XP_014476199.1">
    <property type="nucleotide sequence ID" value="XM_014620713.1"/>
</dbReference>
<dbReference type="GeneID" id="106745261"/>
<sequence length="206" mass="23298">MVRSSLGLYSLNTTNTRASLSGLYRDRVKLVEKPFQFRLRELSLHTYEHLYRVTREEEENKAISRRSCAYAMARPLIMAICVLVAFALPRLTYGRAAIEQSGSASNTLLAHDSKPKDFQDHEQEKAIVTSLASGGASIPVKSRQKRLSDQRIAELETLITLSLLSGMLSEERYKKLDLLTIDRRRRATTRLLFPGPSDIPHSHLAN</sequence>
<evidence type="ECO:0000313" key="1">
    <source>
        <dbReference type="Proteomes" id="UP000515204"/>
    </source>
</evidence>